<dbReference type="SUPFAM" id="SSF102114">
    <property type="entry name" value="Radical SAM enzymes"/>
    <property type="match status" value="1"/>
</dbReference>
<dbReference type="EMBL" id="LR796758">
    <property type="protein sequence ID" value="CAB4163949.1"/>
    <property type="molecule type" value="Genomic_DNA"/>
</dbReference>
<dbReference type="PANTHER" id="PTHR42836:SF1">
    <property type="entry name" value="7-CARBOXY-7-DEAZAGUANINE SYNTHASE"/>
    <property type="match status" value="1"/>
</dbReference>
<name>A0A6J5QQG9_9CAUD</name>
<sequence length="280" mass="31697">MSKIKVAELFYSIQGEGRYMGVPSIFLRTFGCNFTCAGFGMPRGELSTEAKEIADIAHMFTKYEDLPLVSTGCDSYASWDVAFKNLSPMLTTDAIAERITEILPYKEWRDEHLVITGGEPLLGWQRAYPELLSHQKMRSLTEITFETNGTQPLSPDFKSYLRDWNKIGRQITFSVSAKLPCSGEKWEDAIRPEVVCDYEEVGTTYLKFVIATEQDADDAMRAVEEYRAFGFTGHVYLMPVGGVESVYALNNKTVALLAMKHGLRYSDRLQVPLFKNEWGT</sequence>
<dbReference type="InterPro" id="IPR013785">
    <property type="entry name" value="Aldolase_TIM"/>
</dbReference>
<evidence type="ECO:0000313" key="3">
    <source>
        <dbReference type="EMBL" id="CAB4163949.1"/>
    </source>
</evidence>
<keyword evidence="1" id="KW-0411">Iron-sulfur</keyword>
<gene>
    <name evidence="5" type="ORF">UFOVP1146_305</name>
    <name evidence="6" type="ORF">UFOVP1638_260</name>
    <name evidence="3" type="ORF">UFOVP812_218</name>
    <name evidence="4" type="ORF">UFOVP818_347</name>
</gene>
<keyword evidence="1" id="KW-0408">Iron</keyword>
<proteinExistence type="inferred from homology"/>
<organism evidence="5">
    <name type="scientific">uncultured Caudovirales phage</name>
    <dbReference type="NCBI Taxonomy" id="2100421"/>
    <lineage>
        <taxon>Viruses</taxon>
        <taxon>Duplodnaviria</taxon>
        <taxon>Heunggongvirae</taxon>
        <taxon>Uroviricota</taxon>
        <taxon>Caudoviricetes</taxon>
        <taxon>Peduoviridae</taxon>
        <taxon>Maltschvirus</taxon>
        <taxon>Maltschvirus maltsch</taxon>
    </lineage>
</organism>
<dbReference type="EMBL" id="LR797502">
    <property type="protein sequence ID" value="CAB4221318.1"/>
    <property type="molecule type" value="Genomic_DNA"/>
</dbReference>
<dbReference type="GO" id="GO:0016829">
    <property type="term" value="F:lyase activity"/>
    <property type="evidence" value="ECO:0007669"/>
    <property type="project" value="UniProtKB-KW"/>
</dbReference>
<dbReference type="InterPro" id="IPR024924">
    <property type="entry name" value="7-CO-7-deazaguanine_synth-like"/>
</dbReference>
<reference evidence="5" key="1">
    <citation type="submission" date="2020-05" db="EMBL/GenBank/DDBJ databases">
        <authorList>
            <person name="Chiriac C."/>
            <person name="Salcher M."/>
            <person name="Ghai R."/>
            <person name="Kavagutti S V."/>
        </authorList>
    </citation>
    <scope>NUCLEOTIDE SEQUENCE</scope>
</reference>
<keyword evidence="1" id="KW-0004">4Fe-4S</keyword>
<dbReference type="CDD" id="cd01335">
    <property type="entry name" value="Radical_SAM"/>
    <property type="match status" value="1"/>
</dbReference>
<accession>A0A6J5QQG9</accession>
<keyword evidence="2" id="KW-0456">Lyase</keyword>
<dbReference type="PANTHER" id="PTHR42836">
    <property type="entry name" value="7-CARBOXY-7-DEAZAGUANINE SYNTHASE"/>
    <property type="match status" value="1"/>
</dbReference>
<dbReference type="EMBL" id="LR796776">
    <property type="protein sequence ID" value="CAB4165811.1"/>
    <property type="molecule type" value="Genomic_DNA"/>
</dbReference>
<dbReference type="InterPro" id="IPR058240">
    <property type="entry name" value="rSAM_sf"/>
</dbReference>
<evidence type="ECO:0000313" key="4">
    <source>
        <dbReference type="EMBL" id="CAB4165811.1"/>
    </source>
</evidence>
<evidence type="ECO:0000256" key="1">
    <source>
        <dbReference type="ARBA" id="ARBA00022485"/>
    </source>
</evidence>
<dbReference type="HAMAP" id="MF_00917">
    <property type="entry name" value="QueE"/>
    <property type="match status" value="1"/>
</dbReference>
<evidence type="ECO:0000313" key="6">
    <source>
        <dbReference type="EMBL" id="CAB4221318.1"/>
    </source>
</evidence>
<protein>
    <submittedName>
        <fullName evidence="5">NrdG Organic radical activating enzymes</fullName>
    </submittedName>
</protein>
<dbReference type="Gene3D" id="3.20.20.70">
    <property type="entry name" value="Aldolase class I"/>
    <property type="match status" value="1"/>
</dbReference>
<keyword evidence="1" id="KW-0479">Metal-binding</keyword>
<evidence type="ECO:0000313" key="5">
    <source>
        <dbReference type="EMBL" id="CAB4186959.1"/>
    </source>
</evidence>
<evidence type="ECO:0000256" key="2">
    <source>
        <dbReference type="ARBA" id="ARBA00023239"/>
    </source>
</evidence>
<dbReference type="GO" id="GO:0051539">
    <property type="term" value="F:4 iron, 4 sulfur cluster binding"/>
    <property type="evidence" value="ECO:0007669"/>
    <property type="project" value="UniProtKB-KW"/>
</dbReference>
<dbReference type="EMBL" id="LR797099">
    <property type="protein sequence ID" value="CAB4186959.1"/>
    <property type="molecule type" value="Genomic_DNA"/>
</dbReference>